<gene>
    <name evidence="4" type="ORF">PCOR1329_LOCUS61374</name>
</gene>
<keyword evidence="5" id="KW-1185">Reference proteome</keyword>
<evidence type="ECO:0000256" key="2">
    <source>
        <dbReference type="PROSITE-ProRule" id="PRU00708"/>
    </source>
</evidence>
<evidence type="ECO:0000313" key="5">
    <source>
        <dbReference type="Proteomes" id="UP001189429"/>
    </source>
</evidence>
<evidence type="ECO:0000256" key="1">
    <source>
        <dbReference type="ARBA" id="ARBA00022737"/>
    </source>
</evidence>
<proteinExistence type="predicted"/>
<dbReference type="NCBIfam" id="TIGR00756">
    <property type="entry name" value="PPR"/>
    <property type="match status" value="2"/>
</dbReference>
<dbReference type="Pfam" id="PF01535">
    <property type="entry name" value="PPR"/>
    <property type="match status" value="2"/>
</dbReference>
<comment type="caution">
    <text evidence="4">The sequence shown here is derived from an EMBL/GenBank/DDBJ whole genome shotgun (WGS) entry which is preliminary data.</text>
</comment>
<reference evidence="4" key="1">
    <citation type="submission" date="2023-10" db="EMBL/GenBank/DDBJ databases">
        <authorList>
            <person name="Chen Y."/>
            <person name="Shah S."/>
            <person name="Dougan E. K."/>
            <person name="Thang M."/>
            <person name="Chan C."/>
        </authorList>
    </citation>
    <scope>NUCLEOTIDE SEQUENCE [LARGE SCALE GENOMIC DNA]</scope>
</reference>
<name>A0ABN9VUR6_9DINO</name>
<keyword evidence="1" id="KW-0677">Repeat</keyword>
<accession>A0ABN9VUR6</accession>
<dbReference type="Proteomes" id="UP001189429">
    <property type="component" value="Unassembled WGS sequence"/>
</dbReference>
<dbReference type="Gene3D" id="1.25.40.10">
    <property type="entry name" value="Tetratricopeptide repeat domain"/>
    <property type="match status" value="2"/>
</dbReference>
<sequence>MLVTLPRLLRIGVWRRHAPIERSAAVGHLILGGVRKITSRDAERKSAILRGAGLSLKTALDSVEYMEDTRERLSTPRSRQMNEATTAIKQHVERQAFDDAWALYTQEECPDTVLQNLGLHLCAKARWFKRAAHIWETMAEKTVVSYSAMIDVCGRCKQLEFAEQVFEQLKAFHSSMDMISYNSMVNAYAMCEQPHKALQLFRAIPDDVIEQAGLGAKHSGFVSVMMALARSGDYAQTREIFVQMTGSGIAPQHAHFTALLTACMSKCYTKEAQGCFDLMASYNLQPNLAHWTSLLRCHRYDLARCLEIIEEMANAGIKPSPLTYQGLLKAHVLANDGPGARALLASQKGNIYDGPVTQRLIAQAYALP</sequence>
<organism evidence="4 5">
    <name type="scientific">Prorocentrum cordatum</name>
    <dbReference type="NCBI Taxonomy" id="2364126"/>
    <lineage>
        <taxon>Eukaryota</taxon>
        <taxon>Sar</taxon>
        <taxon>Alveolata</taxon>
        <taxon>Dinophyceae</taxon>
        <taxon>Prorocentrales</taxon>
        <taxon>Prorocentraceae</taxon>
        <taxon>Prorocentrum</taxon>
    </lineage>
</organism>
<evidence type="ECO:0000313" key="4">
    <source>
        <dbReference type="EMBL" id="CAK0877264.1"/>
    </source>
</evidence>
<dbReference type="PANTHER" id="PTHR47447:SF27">
    <property type="entry name" value="PENTACOTRIPEPTIDE-REPEAT REGION OF PRORP DOMAIN-CONTAINING PROTEIN"/>
    <property type="match status" value="1"/>
</dbReference>
<dbReference type="EMBL" id="CAUYUJ010017721">
    <property type="protein sequence ID" value="CAK0877264.1"/>
    <property type="molecule type" value="Genomic_DNA"/>
</dbReference>
<dbReference type="PROSITE" id="PS51375">
    <property type="entry name" value="PPR"/>
    <property type="match status" value="2"/>
</dbReference>
<evidence type="ECO:0000259" key="3">
    <source>
        <dbReference type="Pfam" id="PF17177"/>
    </source>
</evidence>
<dbReference type="InterPro" id="IPR002885">
    <property type="entry name" value="PPR_rpt"/>
</dbReference>
<feature type="repeat" description="PPR" evidence="2">
    <location>
        <begin position="142"/>
        <end position="176"/>
    </location>
</feature>
<protein>
    <recommendedName>
        <fullName evidence="3">PROP1-like PPR domain-containing protein</fullName>
    </recommendedName>
</protein>
<feature type="domain" description="PROP1-like PPR" evidence="3">
    <location>
        <begin position="234"/>
        <end position="334"/>
    </location>
</feature>
<dbReference type="InterPro" id="IPR011990">
    <property type="entry name" value="TPR-like_helical_dom_sf"/>
</dbReference>
<dbReference type="PANTHER" id="PTHR47447">
    <property type="entry name" value="OS03G0856100 PROTEIN"/>
    <property type="match status" value="1"/>
</dbReference>
<dbReference type="Pfam" id="PF17177">
    <property type="entry name" value="PPR_long"/>
    <property type="match status" value="1"/>
</dbReference>
<feature type="repeat" description="PPR" evidence="2">
    <location>
        <begin position="177"/>
        <end position="211"/>
    </location>
</feature>
<dbReference type="InterPro" id="IPR033443">
    <property type="entry name" value="PROP1-like_PPR_dom"/>
</dbReference>